<reference evidence="2" key="2">
    <citation type="submission" date="2025-09" db="UniProtKB">
        <authorList>
            <consortium name="Ensembl"/>
        </authorList>
    </citation>
    <scope>IDENTIFICATION</scope>
</reference>
<dbReference type="GeneTree" id="ENSGT00670000098061"/>
<name>A0A8D0HM09_SPHPU</name>
<dbReference type="PANTHER" id="PTHR37079:SF4">
    <property type="entry name" value="SERINE_THREONINE-PROTEIN KINASE ATM"/>
    <property type="match status" value="1"/>
</dbReference>
<dbReference type="Ensembl" id="ENSSPUT00000024343.1">
    <property type="protein sequence ID" value="ENSSPUP00000022835.1"/>
    <property type="gene ID" value="ENSSPUG00000017524.1"/>
</dbReference>
<reference evidence="2" key="1">
    <citation type="submission" date="2025-08" db="UniProtKB">
        <authorList>
            <consortium name="Ensembl"/>
        </authorList>
    </citation>
    <scope>IDENTIFICATION</scope>
</reference>
<dbReference type="GO" id="GO:0004674">
    <property type="term" value="F:protein serine/threonine kinase activity"/>
    <property type="evidence" value="ECO:0007669"/>
    <property type="project" value="InterPro"/>
</dbReference>
<protein>
    <recommendedName>
        <fullName evidence="4">ATM</fullName>
    </recommendedName>
</protein>
<sequence>MTLYEPANFKEGDGPDLTRYTGDLDPAPNPPHFPSYVIKATLDYISSCHKTKLKSLIAILSKNPDSFQKILLAVCKEATDTNNIYRKHRILMIYHFFVNLLLKEIKDGLGGAWAFVLRDVIYTLVHHINAHLMPKTFTQVDHSGQSHIC</sequence>
<evidence type="ECO:0000256" key="1">
    <source>
        <dbReference type="SAM" id="MobiDB-lite"/>
    </source>
</evidence>
<dbReference type="GO" id="GO:0006974">
    <property type="term" value="P:DNA damage response"/>
    <property type="evidence" value="ECO:0007669"/>
    <property type="project" value="InterPro"/>
</dbReference>
<dbReference type="PANTHER" id="PTHR37079">
    <property type="entry name" value="SERINE/THREONINE-PROTEIN KINASE ATM"/>
    <property type="match status" value="1"/>
</dbReference>
<organism evidence="2 3">
    <name type="scientific">Sphenodon punctatus</name>
    <name type="common">Tuatara</name>
    <name type="synonym">Hatteria punctata</name>
    <dbReference type="NCBI Taxonomy" id="8508"/>
    <lineage>
        <taxon>Eukaryota</taxon>
        <taxon>Metazoa</taxon>
        <taxon>Chordata</taxon>
        <taxon>Craniata</taxon>
        <taxon>Vertebrata</taxon>
        <taxon>Euteleostomi</taxon>
        <taxon>Lepidosauria</taxon>
        <taxon>Sphenodontia</taxon>
        <taxon>Sphenodontidae</taxon>
        <taxon>Sphenodon</taxon>
    </lineage>
</organism>
<keyword evidence="3" id="KW-1185">Reference proteome</keyword>
<dbReference type="AlphaFoldDB" id="A0A8D0HM09"/>
<dbReference type="OMA" id="AYERHHP"/>
<evidence type="ECO:0000313" key="3">
    <source>
        <dbReference type="Proteomes" id="UP000694392"/>
    </source>
</evidence>
<accession>A0A8D0HM09</accession>
<evidence type="ECO:0008006" key="4">
    <source>
        <dbReference type="Google" id="ProtNLM"/>
    </source>
</evidence>
<dbReference type="Proteomes" id="UP000694392">
    <property type="component" value="Unplaced"/>
</dbReference>
<evidence type="ECO:0000313" key="2">
    <source>
        <dbReference type="Ensembl" id="ENSSPUP00000022835.1"/>
    </source>
</evidence>
<proteinExistence type="predicted"/>
<feature type="region of interest" description="Disordered" evidence="1">
    <location>
        <begin position="1"/>
        <end position="26"/>
    </location>
</feature>
<dbReference type="InterPro" id="IPR038980">
    <property type="entry name" value="ATM_plant"/>
</dbReference>